<accession>A0A917ZV08</accession>
<dbReference type="SUPFAM" id="SSF55594">
    <property type="entry name" value="HPr-like"/>
    <property type="match status" value="1"/>
</dbReference>
<keyword evidence="3" id="KW-0762">Sugar transport</keyword>
<sequence>MPSSSDTATSTDIAGPGTAVAGPAPAPAPAPVGSATTADSRTIAVVLPAHLHARPAGRLAQAAARFSSSVELEHAGRTVNPAGILAVMGLGAVAGTTVTIRASGEDADDAAAALAEILATAE</sequence>
<dbReference type="PANTHER" id="PTHR33705:SF1">
    <property type="entry name" value="PHOSPHOCARRIER PROTEIN HPR"/>
    <property type="match status" value="1"/>
</dbReference>
<gene>
    <name evidence="6" type="ORF">GCM10012280_52460</name>
</gene>
<dbReference type="RefSeq" id="WP_189134259.1">
    <property type="nucleotide sequence ID" value="NZ_BMMS01000025.1"/>
</dbReference>
<keyword evidence="7" id="KW-1185">Reference proteome</keyword>
<feature type="region of interest" description="Disordered" evidence="4">
    <location>
        <begin position="1"/>
        <end position="37"/>
    </location>
</feature>
<evidence type="ECO:0000313" key="6">
    <source>
        <dbReference type="EMBL" id="GGO95387.1"/>
    </source>
</evidence>
<dbReference type="Gene3D" id="3.30.1340.10">
    <property type="entry name" value="HPr-like"/>
    <property type="match status" value="1"/>
</dbReference>
<dbReference type="Proteomes" id="UP000641932">
    <property type="component" value="Unassembled WGS sequence"/>
</dbReference>
<dbReference type="CDD" id="cd00367">
    <property type="entry name" value="PTS-HPr_like"/>
    <property type="match status" value="1"/>
</dbReference>
<evidence type="ECO:0000256" key="2">
    <source>
        <dbReference type="ARBA" id="ARBA00020422"/>
    </source>
</evidence>
<keyword evidence="3" id="KW-0813">Transport</keyword>
<evidence type="ECO:0000256" key="3">
    <source>
        <dbReference type="ARBA" id="ARBA00022597"/>
    </source>
</evidence>
<reference evidence="6" key="1">
    <citation type="journal article" date="2014" name="Int. J. Syst. Evol. Microbiol.">
        <title>Complete genome sequence of Corynebacterium casei LMG S-19264T (=DSM 44701T), isolated from a smear-ripened cheese.</title>
        <authorList>
            <consortium name="US DOE Joint Genome Institute (JGI-PGF)"/>
            <person name="Walter F."/>
            <person name="Albersmeier A."/>
            <person name="Kalinowski J."/>
            <person name="Ruckert C."/>
        </authorList>
    </citation>
    <scope>NUCLEOTIDE SEQUENCE</scope>
    <source>
        <strain evidence="6">CGMCC 4.7201</strain>
    </source>
</reference>
<dbReference type="InterPro" id="IPR050399">
    <property type="entry name" value="HPr"/>
</dbReference>
<dbReference type="PROSITE" id="PS51350">
    <property type="entry name" value="PTS_HPR_DOM"/>
    <property type="match status" value="1"/>
</dbReference>
<evidence type="ECO:0000256" key="1">
    <source>
        <dbReference type="ARBA" id="ARBA00003681"/>
    </source>
</evidence>
<protein>
    <recommendedName>
        <fullName evidence="2">Phosphocarrier protein HPr</fullName>
    </recommendedName>
</protein>
<comment type="function">
    <text evidence="1">General (non sugar-specific) component of the phosphoenolpyruvate-dependent sugar phosphotransferase system (sugar PTS). This major carbohydrate active-transport system catalyzes the phosphorylation of incoming sugar substrates concomitantly with their translocation across the cell membrane. The phosphoryl group from phosphoenolpyruvate (PEP) is transferred to the phosphoryl carrier protein HPr by enzyme I. Phospho-HPr then transfers it to the PTS EIIA domain.</text>
</comment>
<comment type="caution">
    <text evidence="6">The sequence shown here is derived from an EMBL/GenBank/DDBJ whole genome shotgun (WGS) entry which is preliminary data.</text>
</comment>
<reference evidence="6" key="2">
    <citation type="submission" date="2020-09" db="EMBL/GenBank/DDBJ databases">
        <authorList>
            <person name="Sun Q."/>
            <person name="Zhou Y."/>
        </authorList>
    </citation>
    <scope>NUCLEOTIDE SEQUENCE</scope>
    <source>
        <strain evidence="6">CGMCC 4.7201</strain>
    </source>
</reference>
<evidence type="ECO:0000313" key="7">
    <source>
        <dbReference type="Proteomes" id="UP000641932"/>
    </source>
</evidence>
<dbReference type="InterPro" id="IPR035895">
    <property type="entry name" value="HPr-like_sf"/>
</dbReference>
<feature type="compositionally biased region" description="Low complexity" evidence="4">
    <location>
        <begin position="1"/>
        <end position="23"/>
    </location>
</feature>
<dbReference type="PRINTS" id="PR00107">
    <property type="entry name" value="PHOSPHOCPHPR"/>
</dbReference>
<dbReference type="Pfam" id="PF00381">
    <property type="entry name" value="PTS-HPr"/>
    <property type="match status" value="1"/>
</dbReference>
<dbReference type="PANTHER" id="PTHR33705">
    <property type="entry name" value="PHOSPHOCARRIER PROTEIN HPR"/>
    <property type="match status" value="1"/>
</dbReference>
<name>A0A917ZV08_9ACTN</name>
<proteinExistence type="predicted"/>
<dbReference type="NCBIfam" id="TIGR01003">
    <property type="entry name" value="PTS_HPr_family"/>
    <property type="match status" value="1"/>
</dbReference>
<dbReference type="AlphaFoldDB" id="A0A917ZV08"/>
<feature type="domain" description="HPr" evidence="5">
    <location>
        <begin position="38"/>
        <end position="122"/>
    </location>
</feature>
<organism evidence="6 7">
    <name type="scientific">Wenjunlia tyrosinilytica</name>
    <dbReference type="NCBI Taxonomy" id="1544741"/>
    <lineage>
        <taxon>Bacteria</taxon>
        <taxon>Bacillati</taxon>
        <taxon>Actinomycetota</taxon>
        <taxon>Actinomycetes</taxon>
        <taxon>Kitasatosporales</taxon>
        <taxon>Streptomycetaceae</taxon>
        <taxon>Wenjunlia</taxon>
    </lineage>
</organism>
<evidence type="ECO:0000259" key="5">
    <source>
        <dbReference type="PROSITE" id="PS51350"/>
    </source>
</evidence>
<dbReference type="EMBL" id="BMMS01000025">
    <property type="protein sequence ID" value="GGO95387.1"/>
    <property type="molecule type" value="Genomic_DNA"/>
</dbReference>
<evidence type="ECO:0000256" key="4">
    <source>
        <dbReference type="SAM" id="MobiDB-lite"/>
    </source>
</evidence>
<dbReference type="InterPro" id="IPR000032">
    <property type="entry name" value="HPr-like"/>
</dbReference>